<evidence type="ECO:0000313" key="2">
    <source>
        <dbReference type="EMBL" id="MPM10214.1"/>
    </source>
</evidence>
<evidence type="ECO:0000256" key="1">
    <source>
        <dbReference type="SAM" id="Phobius"/>
    </source>
</evidence>
<dbReference type="EMBL" id="VSSQ01001665">
    <property type="protein sequence ID" value="MPM10214.1"/>
    <property type="molecule type" value="Genomic_DNA"/>
</dbReference>
<reference evidence="2" key="1">
    <citation type="submission" date="2019-08" db="EMBL/GenBank/DDBJ databases">
        <authorList>
            <person name="Kucharzyk K."/>
            <person name="Murdoch R.W."/>
            <person name="Higgins S."/>
            <person name="Loffler F."/>
        </authorList>
    </citation>
    <scope>NUCLEOTIDE SEQUENCE</scope>
</reference>
<dbReference type="AlphaFoldDB" id="A0A644X7T8"/>
<gene>
    <name evidence="2" type="ORF">SDC9_56542</name>
</gene>
<feature type="transmembrane region" description="Helical" evidence="1">
    <location>
        <begin position="95"/>
        <end position="117"/>
    </location>
</feature>
<feature type="transmembrane region" description="Helical" evidence="1">
    <location>
        <begin position="47"/>
        <end position="74"/>
    </location>
</feature>
<keyword evidence="1" id="KW-0812">Transmembrane</keyword>
<feature type="transmembrane region" description="Helical" evidence="1">
    <location>
        <begin position="123"/>
        <end position="152"/>
    </location>
</feature>
<sequence length="258" mass="29413">MTGFFLKKAFFDGWDNLISMVVLNLGFLLLLLAFMGSMSLMGTNTVLALLALLASAGVFSFYSAGAAASTHAYAKYERPGWEGFKRGIRESWRHALFYWLLIVLDATLILFVIPFYLSYGNAIGMLLSVLLFWLFMGLTLALFYYFPLFFLMQGDRPTKTLKKSFIIVFDNLFFTLFFAVYQVVNLVFSALLAGLAPGVTGMHLASSDAVKLLMLKYDYLEEHADADRKHLPWDELLYEERECVGHRSLKNMIFPWKD</sequence>
<keyword evidence="1" id="KW-1133">Transmembrane helix</keyword>
<protein>
    <submittedName>
        <fullName evidence="2">Uncharacterized protein</fullName>
    </submittedName>
</protein>
<feature type="transmembrane region" description="Helical" evidence="1">
    <location>
        <begin position="21"/>
        <end position="41"/>
    </location>
</feature>
<accession>A0A644X7T8</accession>
<keyword evidence="1" id="KW-0472">Membrane</keyword>
<organism evidence="2">
    <name type="scientific">bioreactor metagenome</name>
    <dbReference type="NCBI Taxonomy" id="1076179"/>
    <lineage>
        <taxon>unclassified sequences</taxon>
        <taxon>metagenomes</taxon>
        <taxon>ecological metagenomes</taxon>
    </lineage>
</organism>
<name>A0A644X7T8_9ZZZZ</name>
<comment type="caution">
    <text evidence="2">The sequence shown here is derived from an EMBL/GenBank/DDBJ whole genome shotgun (WGS) entry which is preliminary data.</text>
</comment>
<proteinExistence type="predicted"/>